<comment type="caution">
    <text evidence="2">The sequence shown here is derived from an EMBL/GenBank/DDBJ whole genome shotgun (WGS) entry which is preliminary data.</text>
</comment>
<evidence type="ECO:0000256" key="1">
    <source>
        <dbReference type="SAM" id="Phobius"/>
    </source>
</evidence>
<dbReference type="RefSeq" id="WP_187013379.1">
    <property type="nucleotide sequence ID" value="NZ_JACOQI010000001.1"/>
</dbReference>
<accession>A0A923S9F2</accession>
<dbReference type="AlphaFoldDB" id="A0A923S9F2"/>
<keyword evidence="3" id="KW-1185">Reference proteome</keyword>
<feature type="transmembrane region" description="Helical" evidence="1">
    <location>
        <begin position="53"/>
        <end position="70"/>
    </location>
</feature>
<organism evidence="2 3">
    <name type="scientific">Dysosmobacter segnis</name>
    <dbReference type="NCBI Taxonomy" id="2763042"/>
    <lineage>
        <taxon>Bacteria</taxon>
        <taxon>Bacillati</taxon>
        <taxon>Bacillota</taxon>
        <taxon>Clostridia</taxon>
        <taxon>Eubacteriales</taxon>
        <taxon>Oscillospiraceae</taxon>
        <taxon>Dysosmobacter</taxon>
    </lineage>
</organism>
<dbReference type="Pfam" id="PF12666">
    <property type="entry name" value="PrgI"/>
    <property type="match status" value="1"/>
</dbReference>
<sequence length="114" mass="12776">MEIKIPKEVRQHSETIFFGLSTRQFICAVLAVGAAIGTYFLTKGAIGKETASWVCIVAAAPLAVAGFFRYNGLTFEQFVWAFIKSQILCAGPRVFRSENLYCKILNEKEKNIYD</sequence>
<keyword evidence="1" id="KW-0472">Membrane</keyword>
<dbReference type="EMBL" id="JACOQI010000001">
    <property type="protein sequence ID" value="MBC5768982.1"/>
    <property type="molecule type" value="Genomic_DNA"/>
</dbReference>
<feature type="transmembrane region" description="Helical" evidence="1">
    <location>
        <begin position="20"/>
        <end position="41"/>
    </location>
</feature>
<gene>
    <name evidence="2" type="ORF">H8Z83_01275</name>
</gene>
<keyword evidence="1" id="KW-1133">Transmembrane helix</keyword>
<dbReference type="Proteomes" id="UP000620327">
    <property type="component" value="Unassembled WGS sequence"/>
</dbReference>
<keyword evidence="1" id="KW-0812">Transmembrane</keyword>
<evidence type="ECO:0000313" key="3">
    <source>
        <dbReference type="Proteomes" id="UP000620327"/>
    </source>
</evidence>
<protein>
    <submittedName>
        <fullName evidence="2">PrgI family protein</fullName>
    </submittedName>
</protein>
<name>A0A923S9F2_9FIRM</name>
<dbReference type="InterPro" id="IPR024414">
    <property type="entry name" value="Uncharacterised_PrgI"/>
</dbReference>
<proteinExistence type="predicted"/>
<evidence type="ECO:0000313" key="2">
    <source>
        <dbReference type="EMBL" id="MBC5768982.1"/>
    </source>
</evidence>
<reference evidence="2" key="1">
    <citation type="submission" date="2020-08" db="EMBL/GenBank/DDBJ databases">
        <title>Genome public.</title>
        <authorList>
            <person name="Liu C."/>
            <person name="Sun Q."/>
        </authorList>
    </citation>
    <scope>NUCLEOTIDE SEQUENCE</scope>
    <source>
        <strain evidence="2">BX15</strain>
    </source>
</reference>